<comment type="caution">
    <text evidence="1">The sequence shown here is derived from an EMBL/GenBank/DDBJ whole genome shotgun (WGS) entry which is preliminary data.</text>
</comment>
<protein>
    <submittedName>
        <fullName evidence="1">Uncharacterized protein</fullName>
    </submittedName>
</protein>
<reference evidence="1 2" key="1">
    <citation type="journal article" date="2012" name="Genome Biol.">
        <title>Genome and low-iron response of an oceanic diatom adapted to chronic iron limitation.</title>
        <authorList>
            <person name="Lommer M."/>
            <person name="Specht M."/>
            <person name="Roy A.S."/>
            <person name="Kraemer L."/>
            <person name="Andreson R."/>
            <person name="Gutowska M.A."/>
            <person name="Wolf J."/>
            <person name="Bergner S.V."/>
            <person name="Schilhabel M.B."/>
            <person name="Klostermeier U.C."/>
            <person name="Beiko R.G."/>
            <person name="Rosenstiel P."/>
            <person name="Hippler M."/>
            <person name="Laroche J."/>
        </authorList>
    </citation>
    <scope>NUCLEOTIDE SEQUENCE [LARGE SCALE GENOMIC DNA]</scope>
    <source>
        <strain evidence="1 2">CCMP1005</strain>
    </source>
</reference>
<feature type="non-terminal residue" evidence="1">
    <location>
        <position position="1"/>
    </location>
</feature>
<proteinExistence type="predicted"/>
<name>K0TK40_THAOC</name>
<organism evidence="1 2">
    <name type="scientific">Thalassiosira oceanica</name>
    <name type="common">Marine diatom</name>
    <dbReference type="NCBI Taxonomy" id="159749"/>
    <lineage>
        <taxon>Eukaryota</taxon>
        <taxon>Sar</taxon>
        <taxon>Stramenopiles</taxon>
        <taxon>Ochrophyta</taxon>
        <taxon>Bacillariophyta</taxon>
        <taxon>Coscinodiscophyceae</taxon>
        <taxon>Thalassiosirophycidae</taxon>
        <taxon>Thalassiosirales</taxon>
        <taxon>Thalassiosiraceae</taxon>
        <taxon>Thalassiosira</taxon>
    </lineage>
</organism>
<dbReference type="EMBL" id="AGNL01000677">
    <property type="protein sequence ID" value="EJK77584.1"/>
    <property type="molecule type" value="Genomic_DNA"/>
</dbReference>
<evidence type="ECO:0000313" key="1">
    <source>
        <dbReference type="EMBL" id="EJK77584.1"/>
    </source>
</evidence>
<dbReference type="Proteomes" id="UP000266841">
    <property type="component" value="Unassembled WGS sequence"/>
</dbReference>
<evidence type="ECO:0000313" key="2">
    <source>
        <dbReference type="Proteomes" id="UP000266841"/>
    </source>
</evidence>
<accession>K0TK40</accession>
<sequence>PIYPSFECAWQEIWGVPFGLDVWTSAGDAGWIQVMGAPRTARSGGFLTNRCAFHLLPIPLYQYAACNQAGALGPIADRTFTLRSNVLGRRFEVPPSVWTPAGDAGGSWGRPQSLSFVDYYRCFTIRSCPPHYFILQLRVQSGGGPWAYS</sequence>
<dbReference type="AlphaFoldDB" id="K0TK40"/>
<gene>
    <name evidence="1" type="ORF">THAOC_00572</name>
</gene>
<keyword evidence="2" id="KW-1185">Reference proteome</keyword>